<dbReference type="Pfam" id="PF04082">
    <property type="entry name" value="Fungal_trans"/>
    <property type="match status" value="1"/>
</dbReference>
<dbReference type="Gene3D" id="4.10.240.10">
    <property type="entry name" value="Zn(2)-C6 fungal-type DNA-binding domain"/>
    <property type="match status" value="1"/>
</dbReference>
<dbReference type="GO" id="GO:0008270">
    <property type="term" value="F:zinc ion binding"/>
    <property type="evidence" value="ECO:0007669"/>
    <property type="project" value="InterPro"/>
</dbReference>
<feature type="region of interest" description="Disordered" evidence="7">
    <location>
        <begin position="24"/>
        <end position="47"/>
    </location>
</feature>
<reference evidence="9 10" key="1">
    <citation type="journal article" date="2020" name="Microbiol. Resour. Announc.">
        <title>Draft Genome Sequence of a Cladosporium Species Isolated from the Mesophotic Ascidian Didemnum maculosum.</title>
        <authorList>
            <person name="Gioti A."/>
            <person name="Siaperas R."/>
            <person name="Nikolaivits E."/>
            <person name="Le Goff G."/>
            <person name="Ouazzani J."/>
            <person name="Kotoulas G."/>
            <person name="Topakas E."/>
        </authorList>
    </citation>
    <scope>NUCLEOTIDE SEQUENCE [LARGE SCALE GENOMIC DNA]</scope>
    <source>
        <strain evidence="9 10">TM138-S3</strain>
    </source>
</reference>
<keyword evidence="1" id="KW-0479">Metal-binding</keyword>
<feature type="compositionally biased region" description="Low complexity" evidence="7">
    <location>
        <begin position="100"/>
        <end position="118"/>
    </location>
</feature>
<keyword evidence="3" id="KW-0805">Transcription regulation</keyword>
<feature type="compositionally biased region" description="Polar residues" evidence="7">
    <location>
        <begin position="90"/>
        <end position="99"/>
    </location>
</feature>
<dbReference type="SMART" id="SM00066">
    <property type="entry name" value="GAL4"/>
    <property type="match status" value="1"/>
</dbReference>
<dbReference type="Pfam" id="PF00172">
    <property type="entry name" value="Zn_clus"/>
    <property type="match status" value="1"/>
</dbReference>
<dbReference type="Proteomes" id="UP000803884">
    <property type="component" value="Unassembled WGS sequence"/>
</dbReference>
<name>A0AB34KEM1_9PEZI</name>
<dbReference type="GO" id="GO:0006351">
    <property type="term" value="P:DNA-templated transcription"/>
    <property type="evidence" value="ECO:0007669"/>
    <property type="project" value="InterPro"/>
</dbReference>
<dbReference type="RefSeq" id="XP_069225473.1">
    <property type="nucleotide sequence ID" value="XM_069377490.1"/>
</dbReference>
<dbReference type="PROSITE" id="PS00463">
    <property type="entry name" value="ZN2_CY6_FUNGAL_1"/>
    <property type="match status" value="1"/>
</dbReference>
<evidence type="ECO:0000256" key="4">
    <source>
        <dbReference type="ARBA" id="ARBA00023125"/>
    </source>
</evidence>
<evidence type="ECO:0000259" key="8">
    <source>
        <dbReference type="PROSITE" id="PS50048"/>
    </source>
</evidence>
<keyword evidence="4" id="KW-0238">DNA-binding</keyword>
<gene>
    <name evidence="9" type="ORF">WHR41_08886</name>
</gene>
<protein>
    <recommendedName>
        <fullName evidence="8">Zn(2)-C6 fungal-type domain-containing protein</fullName>
    </recommendedName>
</protein>
<dbReference type="GeneID" id="96010328"/>
<evidence type="ECO:0000256" key="1">
    <source>
        <dbReference type="ARBA" id="ARBA00022723"/>
    </source>
</evidence>
<dbReference type="InterPro" id="IPR036864">
    <property type="entry name" value="Zn2-C6_fun-type_DNA-bd_sf"/>
</dbReference>
<keyword evidence="2" id="KW-0862">Zinc</keyword>
<evidence type="ECO:0000256" key="6">
    <source>
        <dbReference type="ARBA" id="ARBA00023242"/>
    </source>
</evidence>
<evidence type="ECO:0000256" key="2">
    <source>
        <dbReference type="ARBA" id="ARBA00022833"/>
    </source>
</evidence>
<accession>A0AB34KEM1</accession>
<keyword evidence="6" id="KW-0539">Nucleus</keyword>
<organism evidence="9 10">
    <name type="scientific">Cladosporium halotolerans</name>
    <dbReference type="NCBI Taxonomy" id="1052096"/>
    <lineage>
        <taxon>Eukaryota</taxon>
        <taxon>Fungi</taxon>
        <taxon>Dikarya</taxon>
        <taxon>Ascomycota</taxon>
        <taxon>Pezizomycotina</taxon>
        <taxon>Dothideomycetes</taxon>
        <taxon>Dothideomycetidae</taxon>
        <taxon>Cladosporiales</taxon>
        <taxon>Cladosporiaceae</taxon>
        <taxon>Cladosporium</taxon>
    </lineage>
</organism>
<dbReference type="PANTHER" id="PTHR31944">
    <property type="entry name" value="HEME-RESPONSIVE ZINC FINGER TRANSCRIPTION FACTOR HAP1"/>
    <property type="match status" value="1"/>
</dbReference>
<proteinExistence type="predicted"/>
<dbReference type="SUPFAM" id="SSF57701">
    <property type="entry name" value="Zn2/Cys6 DNA-binding domain"/>
    <property type="match status" value="1"/>
</dbReference>
<dbReference type="EMBL" id="JAAQHG020000052">
    <property type="protein sequence ID" value="KAL1582366.1"/>
    <property type="molecule type" value="Genomic_DNA"/>
</dbReference>
<evidence type="ECO:0000313" key="10">
    <source>
        <dbReference type="Proteomes" id="UP000803884"/>
    </source>
</evidence>
<evidence type="ECO:0000313" key="9">
    <source>
        <dbReference type="EMBL" id="KAL1582366.1"/>
    </source>
</evidence>
<feature type="region of interest" description="Disordered" evidence="7">
    <location>
        <begin position="90"/>
        <end position="156"/>
    </location>
</feature>
<evidence type="ECO:0000256" key="7">
    <source>
        <dbReference type="SAM" id="MobiDB-lite"/>
    </source>
</evidence>
<dbReference type="CDD" id="cd00067">
    <property type="entry name" value="GAL4"/>
    <property type="match status" value="1"/>
</dbReference>
<dbReference type="InterPro" id="IPR001138">
    <property type="entry name" value="Zn2Cys6_DnaBD"/>
</dbReference>
<dbReference type="GO" id="GO:0001228">
    <property type="term" value="F:DNA-binding transcription activator activity, RNA polymerase II-specific"/>
    <property type="evidence" value="ECO:0007669"/>
    <property type="project" value="TreeGrafter"/>
</dbReference>
<dbReference type="CDD" id="cd12148">
    <property type="entry name" value="fungal_TF_MHR"/>
    <property type="match status" value="1"/>
</dbReference>
<dbReference type="GO" id="GO:0005634">
    <property type="term" value="C:nucleus"/>
    <property type="evidence" value="ECO:0007669"/>
    <property type="project" value="TreeGrafter"/>
</dbReference>
<evidence type="ECO:0000256" key="5">
    <source>
        <dbReference type="ARBA" id="ARBA00023163"/>
    </source>
</evidence>
<feature type="compositionally biased region" description="Polar residues" evidence="7">
    <location>
        <begin position="123"/>
        <end position="138"/>
    </location>
</feature>
<dbReference type="PROSITE" id="PS50048">
    <property type="entry name" value="ZN2_CY6_FUNGAL_2"/>
    <property type="match status" value="1"/>
</dbReference>
<dbReference type="InterPro" id="IPR051430">
    <property type="entry name" value="Fungal_TF_Env_Response"/>
</dbReference>
<dbReference type="GO" id="GO:0000978">
    <property type="term" value="F:RNA polymerase II cis-regulatory region sequence-specific DNA binding"/>
    <property type="evidence" value="ECO:0007669"/>
    <property type="project" value="TreeGrafter"/>
</dbReference>
<comment type="caution">
    <text evidence="9">The sequence shown here is derived from an EMBL/GenBank/DDBJ whole genome shotgun (WGS) entry which is preliminary data.</text>
</comment>
<keyword evidence="10" id="KW-1185">Reference proteome</keyword>
<feature type="domain" description="Zn(2)-C6 fungal-type" evidence="8">
    <location>
        <begin position="49"/>
        <end position="79"/>
    </location>
</feature>
<sequence>MAERTSEHGLELLSSATAYMQNDLIRQPLPKMEPQDPPRPRKRRRAALSCEQCRQRKLKCDRSDPCGACVKSRLPACVYKDNSAIVAQSNASRELQSHTPSLPISSQPHQSSITSSILPPSPAVTQSPLIRPSEQQHAAKQHLPLDGLEHMNPAPLRGIRGTYTKNRLYGESHWTSYLTTSSIAIEGIREIAHEGFSDAFGLLAKCKALAREVKTQESPDDIKLREGESLLPSRSVADMLVQAYLRSTDKVFHVLDVPQFMGFYEQYWRDSTNVPPGFHASMILVFANGAAVCPDHGLSRKNIIHWIYLASRWLNQPRAKMRMNLWSLRTHCLLLLARQSNGVDGKMTALSAGSLVVTAMHMGLHVDPIHFAESQVPQQEYEVRRRLWAAVLELELQANIDSGGRPLIREDDFDCMPPSNVDEASSSSATNRRAASPLERYTQSSVQILLARSIRIRLKIARFVNDFRPAPSYQEALARSKELVEDMRQSTALIEGWRKANAPISQFQIELYNLLMQRFLLALHYNYALKAKDEPLFYYSRKICLDSSFSLLSPPVLQRDPDFYRAVLHGCSVFQDVYTAAANFLSEYVCAENANTSLLMPSPGTSSENHLIAAIEGHLPLSLARVEAGQTNVKAQLLMRCLLTFAKAIHNGTDVKNDLRKAINISLEDAYAALRTRLEGSSPASEPAGNMPLGDDVSLENLLGWLQGDDVFGSNGDDMWLNGFDWSGGNDGTMAGEAPTM</sequence>
<dbReference type="AlphaFoldDB" id="A0AB34KEM1"/>
<keyword evidence="5" id="KW-0804">Transcription</keyword>
<dbReference type="PANTHER" id="PTHR31944:SF131">
    <property type="entry name" value="HEME-RESPONSIVE ZINC FINGER TRANSCRIPTION FACTOR HAP1"/>
    <property type="match status" value="1"/>
</dbReference>
<evidence type="ECO:0000256" key="3">
    <source>
        <dbReference type="ARBA" id="ARBA00023015"/>
    </source>
</evidence>
<dbReference type="InterPro" id="IPR007219">
    <property type="entry name" value="XnlR_reg_dom"/>
</dbReference>